<evidence type="ECO:0000313" key="11">
    <source>
        <dbReference type="Proteomes" id="UP000275385"/>
    </source>
</evidence>
<dbReference type="OrthoDB" id="107372at2759"/>
<evidence type="ECO:0000256" key="1">
    <source>
        <dbReference type="ARBA" id="ARBA00003470"/>
    </source>
</evidence>
<sequence length="480" mass="53303">MSASQSFRTASGCSSCRLTALNLFLGNSLPLRTPRASIQATRALRRSTANFSTSQSTLQKDVPSPAIIELRTQKEKDDADKEDSSEEVPWYLEVEPPKHPTLVVEAPPLPDVPEGSPKVMEPLVKFTSEALGLDDINIMDLRKLDPPPALGPNLLMIFGTARSERHLHVCADRLVRWFRKQGITASADGLLGRNELRTKEKRLARKMKRMGSGYSRNEDDDDGISTQWVCVNAGTVGGPEAHVESVITSADGSVAGFGVPQTGSTIVVQMFLAARREELNLEGYWKNKIMTPEERRAKKEAERLADPFSAIQPAGAKQIPGGIRYFSTTTRSRRFAPEDAKNFDLAEVLVGDFDSPGFVDRVQDILRWDEDQKLKLLQKLQEFAPRLGPLSGDEGASITTTFVRLYNIAMQNLEPLNQTNYQRWLVATGRKYGWPGFDLQTLADSVQQMRMQAHDHDTSGREYTETRAIGACHEGLGHHA</sequence>
<evidence type="ECO:0000256" key="4">
    <source>
        <dbReference type="ARBA" id="ARBA00022792"/>
    </source>
</evidence>
<evidence type="ECO:0000256" key="7">
    <source>
        <dbReference type="ARBA" id="ARBA00023136"/>
    </source>
</evidence>
<comment type="subcellular location">
    <subcellularLocation>
        <location evidence="2 8">Mitochondrion inner membrane</location>
        <topology evidence="2 8">Peripheral membrane protein</topology>
        <orientation evidence="2 8">Matrix side</orientation>
    </subcellularLocation>
</comment>
<comment type="caution">
    <text evidence="10">The sequence shown here is derived from an EMBL/GenBank/DDBJ whole genome shotgun (WGS) entry which is preliminary data.</text>
</comment>
<dbReference type="Proteomes" id="UP000275385">
    <property type="component" value="Unassembled WGS sequence"/>
</dbReference>
<accession>A0A420YH37</accession>
<proteinExistence type="inferred from homology"/>
<feature type="compositionally biased region" description="Polar residues" evidence="9">
    <location>
        <begin position="47"/>
        <end position="59"/>
    </location>
</feature>
<feature type="region of interest" description="Disordered" evidence="9">
    <location>
        <begin position="47"/>
        <end position="67"/>
    </location>
</feature>
<dbReference type="STRING" id="177199.A0A420YH37"/>
<protein>
    <recommendedName>
        <fullName evidence="8">ATPase synthesis protein 25</fullName>
    </recommendedName>
</protein>
<dbReference type="AlphaFoldDB" id="A0A420YH37"/>
<keyword evidence="4 8" id="KW-0999">Mitochondrion inner membrane</keyword>
<comment type="function">
    <text evidence="8">Mitochondrial mRNA stabilization factor.</text>
</comment>
<comment type="function">
    <text evidence="1">Probable mitochondrial mRNA stabilization factor.</text>
</comment>
<evidence type="ECO:0000256" key="2">
    <source>
        <dbReference type="ARBA" id="ARBA00004443"/>
    </source>
</evidence>
<dbReference type="InterPro" id="IPR043519">
    <property type="entry name" value="NT_sf"/>
</dbReference>
<evidence type="ECO:0000256" key="9">
    <source>
        <dbReference type="SAM" id="MobiDB-lite"/>
    </source>
</evidence>
<dbReference type="GO" id="GO:0048255">
    <property type="term" value="P:mRNA stabilization"/>
    <property type="evidence" value="ECO:0007669"/>
    <property type="project" value="TreeGrafter"/>
</dbReference>
<dbReference type="PANTHER" id="PTHR28087">
    <property type="entry name" value="ATPASE SYNTHESIS PROTEIN 25, MITOCHONDRIAL"/>
    <property type="match status" value="1"/>
</dbReference>
<dbReference type="EMBL" id="QVQW01000010">
    <property type="protein sequence ID" value="RKU47180.1"/>
    <property type="molecule type" value="Genomic_DNA"/>
</dbReference>
<evidence type="ECO:0000256" key="8">
    <source>
        <dbReference type="RuleBase" id="RU367062"/>
    </source>
</evidence>
<dbReference type="Gene3D" id="3.30.460.10">
    <property type="entry name" value="Beta Polymerase, domain 2"/>
    <property type="match status" value="1"/>
</dbReference>
<keyword evidence="7 8" id="KW-0472">Membrane</keyword>
<keyword evidence="11" id="KW-1185">Reference proteome</keyword>
<evidence type="ECO:0000313" key="10">
    <source>
        <dbReference type="EMBL" id="RKU47180.1"/>
    </source>
</evidence>
<keyword evidence="6 8" id="KW-0496">Mitochondrion</keyword>
<dbReference type="GO" id="GO:0005743">
    <property type="term" value="C:mitochondrial inner membrane"/>
    <property type="evidence" value="ECO:0007669"/>
    <property type="project" value="UniProtKB-SubCell"/>
</dbReference>
<evidence type="ECO:0000256" key="3">
    <source>
        <dbReference type="ARBA" id="ARBA00010787"/>
    </source>
</evidence>
<evidence type="ECO:0000256" key="6">
    <source>
        <dbReference type="ARBA" id="ARBA00023128"/>
    </source>
</evidence>
<reference evidence="10 11" key="1">
    <citation type="submission" date="2018-08" db="EMBL/GenBank/DDBJ databases">
        <title>Draft genome of the lignicolous fungus Coniochaeta pulveracea.</title>
        <authorList>
            <person name="Borstlap C.J."/>
            <person name="De Witt R.N."/>
            <person name="Botha A."/>
            <person name="Volschenk H."/>
        </authorList>
    </citation>
    <scope>NUCLEOTIDE SEQUENCE [LARGE SCALE GENOMIC DNA]</scope>
    <source>
        <strain evidence="10 11">CAB683</strain>
    </source>
</reference>
<dbReference type="PANTHER" id="PTHR28087:SF1">
    <property type="entry name" value="ATPASE SYNTHESIS PROTEIN 25, MITOCHONDRIAL"/>
    <property type="match status" value="1"/>
</dbReference>
<organism evidence="10 11">
    <name type="scientific">Coniochaeta pulveracea</name>
    <dbReference type="NCBI Taxonomy" id="177199"/>
    <lineage>
        <taxon>Eukaryota</taxon>
        <taxon>Fungi</taxon>
        <taxon>Dikarya</taxon>
        <taxon>Ascomycota</taxon>
        <taxon>Pezizomycotina</taxon>
        <taxon>Sordariomycetes</taxon>
        <taxon>Sordariomycetidae</taxon>
        <taxon>Coniochaetales</taxon>
        <taxon>Coniochaetaceae</taxon>
        <taxon>Coniochaeta</taxon>
    </lineage>
</organism>
<name>A0A420YH37_9PEZI</name>
<dbReference type="InterPro" id="IPR040152">
    <property type="entry name" value="Atp25"/>
</dbReference>
<keyword evidence="5 8" id="KW-0809">Transit peptide</keyword>
<dbReference type="GO" id="GO:0140053">
    <property type="term" value="P:mitochondrial gene expression"/>
    <property type="evidence" value="ECO:0007669"/>
    <property type="project" value="UniProtKB-UniRule"/>
</dbReference>
<gene>
    <name evidence="10" type="ORF">DL546_007622</name>
</gene>
<comment type="similarity">
    <text evidence="3 8">Belongs to the ATP25 family.</text>
</comment>
<evidence type="ECO:0000256" key="5">
    <source>
        <dbReference type="ARBA" id="ARBA00022946"/>
    </source>
</evidence>